<evidence type="ECO:0000256" key="4">
    <source>
        <dbReference type="ARBA" id="ARBA00022818"/>
    </source>
</evidence>
<evidence type="ECO:0000259" key="10">
    <source>
        <dbReference type="PROSITE" id="PS50112"/>
    </source>
</evidence>
<keyword evidence="6 9" id="KW-0472">Membrane</keyword>
<dbReference type="InterPro" id="IPR052155">
    <property type="entry name" value="Biofilm_reg_signaling"/>
</dbReference>
<feature type="transmembrane region" description="Helical" evidence="9">
    <location>
        <begin position="254"/>
        <end position="276"/>
    </location>
</feature>
<dbReference type="PROSITE" id="PS50112">
    <property type="entry name" value="PAS"/>
    <property type="match status" value="2"/>
</dbReference>
<dbReference type="GO" id="GO:0071111">
    <property type="term" value="F:cyclic-guanylate-specific phosphodiesterase activity"/>
    <property type="evidence" value="ECO:0007669"/>
    <property type="project" value="UniProtKB-EC"/>
</dbReference>
<evidence type="ECO:0000313" key="15">
    <source>
        <dbReference type="EMBL" id="ATQ73809.1"/>
    </source>
</evidence>
<dbReference type="PROSITE" id="PS50883">
    <property type="entry name" value="EAL"/>
    <property type="match status" value="1"/>
</dbReference>
<dbReference type="CDD" id="cd01949">
    <property type="entry name" value="GGDEF"/>
    <property type="match status" value="1"/>
</dbReference>
<dbReference type="InterPro" id="IPR035965">
    <property type="entry name" value="PAS-like_dom_sf"/>
</dbReference>
<dbReference type="InterPro" id="IPR001633">
    <property type="entry name" value="EAL_dom"/>
</dbReference>
<evidence type="ECO:0000259" key="14">
    <source>
        <dbReference type="PROSITE" id="PS51149"/>
    </source>
</evidence>
<evidence type="ECO:0000313" key="16">
    <source>
        <dbReference type="Proteomes" id="UP000229897"/>
    </source>
</evidence>
<accession>A0A2D2DFT9</accession>
<dbReference type="GO" id="GO:0071732">
    <property type="term" value="P:cellular response to nitric oxide"/>
    <property type="evidence" value="ECO:0007669"/>
    <property type="project" value="UniProtKB-ARBA"/>
</dbReference>
<protein>
    <recommendedName>
        <fullName evidence="17">Sensor domain-containing diguanylate cyclase</fullName>
    </recommendedName>
</protein>
<evidence type="ECO:0000259" key="12">
    <source>
        <dbReference type="PROSITE" id="PS50883"/>
    </source>
</evidence>
<dbReference type="Gene3D" id="3.20.20.450">
    <property type="entry name" value="EAL domain"/>
    <property type="match status" value="1"/>
</dbReference>
<dbReference type="SMART" id="SM00052">
    <property type="entry name" value="EAL"/>
    <property type="match status" value="1"/>
</dbReference>
<sequence>MARPSPAPELFVRTAGLTYRLTVPGTNMHTEVVRRSGEIVILALVYYIAARFGLLLAFTPGYAAPIWPAAGIALAAILVRGNRVAPGIWLGSFLANAGVAFDAGSSAVIATSLLLPAGIGVGAMLQAIAGAHLVRRFVGYPTALDRSRDVIRFLGLGGPLSCIVSASVGATVLVLAGKLPADSYAFTWWAWWFGDAIGVQVATPLVLTWCGQPHAIWRRRRKTVAVPICLAFTLIVGVFLGAREPYFSPPHLRIAWAVLAGGLAFTGLLGAFLLVISGHSMLFEQLAAQRTQDLERTRQAEQAALLLADIVTSSDDAIIGKTLDGTIVSWNAGAERMYGYSADEVVGRSISILIPAELAEEIPAVLERLQRGERVEHLETVRVRKDGGRINVSLTTSPIRNAEGMIAGVSAIARDISERKRAEDALRDREARIRRLVDANIIGIFIGDLSGHISEANDAFLKISGYSKEDVLAGIIRWTDMTPPQYDAADEHALEELKTTGRCTPYEKEYIRKDGKLIPVLLASALFEGPQEEGVSFVLDLTERRQADERIHHMAEHDALTGLPNRTLLQDRMHQAIAFAHRHRRRVAVLFIDLDYFKNINDSLGHYIGDQVLKMAAIRLQQCLREGDSVARLGGDEFVLIVPLLDDSSDAARVAGKALDSLSQPFSIEVNQLHLGGSIGISVYPDDGLDVDSLMRAADTAMYHAKEMGRGNFQFFTAALNHAVQQRLDVGQRLRHALAQDEFILHYQPQVNMKSGIIFSAEALLRWQPPGSQPISCGDFIANAEESGLIVPIGEWVLRQACRQLKLWHAAGHPELKMAVNLSPRQLEQVNFCSLLGQILTETGIAATSLELEITESMLMRRSEYNLAMLTRLSDMGIQLSIDDFGTGYSSLAYLQRFPVHSLKIDQSFVRDIGKDQNDTALVTAIIAMAASLHLGVIAEGVETLQQAEFLMAHGCPAAQGFYYSKAVRADAFPDLIGKSFERWMLRQG</sequence>
<feature type="domain" description="GGDEF" evidence="13">
    <location>
        <begin position="585"/>
        <end position="718"/>
    </location>
</feature>
<keyword evidence="2" id="KW-1003">Cell membrane</keyword>
<evidence type="ECO:0000256" key="7">
    <source>
        <dbReference type="ARBA" id="ARBA00051114"/>
    </source>
</evidence>
<feature type="modified residue" description="Glycine radical" evidence="8">
    <location>
        <position position="16"/>
    </location>
</feature>
<dbReference type="SMART" id="SM00267">
    <property type="entry name" value="GGDEF"/>
    <property type="match status" value="1"/>
</dbReference>
<evidence type="ECO:0000256" key="5">
    <source>
        <dbReference type="ARBA" id="ARBA00022989"/>
    </source>
</evidence>
<dbReference type="OrthoDB" id="9813903at2"/>
<dbReference type="PANTHER" id="PTHR44757:SF2">
    <property type="entry name" value="BIOFILM ARCHITECTURE MAINTENANCE PROTEIN MBAA"/>
    <property type="match status" value="1"/>
</dbReference>
<evidence type="ECO:0000259" key="11">
    <source>
        <dbReference type="PROSITE" id="PS50113"/>
    </source>
</evidence>
<feature type="domain" description="Glycine radical" evidence="14">
    <location>
        <begin position="1"/>
        <end position="41"/>
    </location>
</feature>
<evidence type="ECO:0000256" key="2">
    <source>
        <dbReference type="ARBA" id="ARBA00022475"/>
    </source>
</evidence>
<comment type="catalytic activity">
    <reaction evidence="7">
        <text>3',3'-c-di-GMP + H2O = 5'-phosphoguanylyl(3'-&gt;5')guanosine + H(+)</text>
        <dbReference type="Rhea" id="RHEA:24902"/>
        <dbReference type="ChEBI" id="CHEBI:15377"/>
        <dbReference type="ChEBI" id="CHEBI:15378"/>
        <dbReference type="ChEBI" id="CHEBI:58754"/>
        <dbReference type="ChEBI" id="CHEBI:58805"/>
        <dbReference type="EC" id="3.1.4.52"/>
    </reaction>
    <physiologicalReaction direction="left-to-right" evidence="7">
        <dbReference type="Rhea" id="RHEA:24903"/>
    </physiologicalReaction>
</comment>
<evidence type="ECO:0000256" key="6">
    <source>
        <dbReference type="ARBA" id="ARBA00023136"/>
    </source>
</evidence>
<dbReference type="PROSITE" id="PS50887">
    <property type="entry name" value="GGDEF"/>
    <property type="match status" value="1"/>
</dbReference>
<proteinExistence type="predicted"/>
<reference evidence="15" key="1">
    <citation type="submission" date="2017-10" db="EMBL/GenBank/DDBJ databases">
        <title>Massilia psychrophilum sp. nov., a novel purple-pigmented bacterium isolated from Tianshan glacier, Xinjiang Municipality, China.</title>
        <authorList>
            <person name="Wang H."/>
        </authorList>
    </citation>
    <scope>NUCLEOTIDE SEQUENCE [LARGE SCALE GENOMIC DNA]</scope>
    <source>
        <strain evidence="15">B2</strain>
    </source>
</reference>
<evidence type="ECO:0000256" key="8">
    <source>
        <dbReference type="PROSITE-ProRule" id="PRU00493"/>
    </source>
</evidence>
<dbReference type="PROSITE" id="PS50113">
    <property type="entry name" value="PAC"/>
    <property type="match status" value="2"/>
</dbReference>
<dbReference type="EMBL" id="CP024608">
    <property type="protein sequence ID" value="ATQ73809.1"/>
    <property type="molecule type" value="Genomic_DNA"/>
</dbReference>
<feature type="domain" description="PAC" evidence="11">
    <location>
        <begin position="376"/>
        <end position="428"/>
    </location>
</feature>
<feature type="domain" description="PAS" evidence="10">
    <location>
        <begin position="429"/>
        <end position="472"/>
    </location>
</feature>
<keyword evidence="16" id="KW-1185">Reference proteome</keyword>
<dbReference type="SMART" id="SM00086">
    <property type="entry name" value="PAC"/>
    <property type="match status" value="2"/>
</dbReference>
<dbReference type="InterPro" id="IPR001150">
    <property type="entry name" value="Gly_radical"/>
</dbReference>
<keyword evidence="3 9" id="KW-0812">Transmembrane</keyword>
<dbReference type="SUPFAM" id="SSF141868">
    <property type="entry name" value="EAL domain-like"/>
    <property type="match status" value="1"/>
</dbReference>
<feature type="transmembrane region" description="Helical" evidence="9">
    <location>
        <begin position="223"/>
        <end position="242"/>
    </location>
</feature>
<dbReference type="Pfam" id="PF00990">
    <property type="entry name" value="GGDEF"/>
    <property type="match status" value="1"/>
</dbReference>
<dbReference type="InterPro" id="IPR029787">
    <property type="entry name" value="Nucleotide_cyclase"/>
</dbReference>
<dbReference type="NCBIfam" id="TIGR00254">
    <property type="entry name" value="GGDEF"/>
    <property type="match status" value="1"/>
</dbReference>
<feature type="domain" description="EAL" evidence="12">
    <location>
        <begin position="727"/>
        <end position="981"/>
    </location>
</feature>
<dbReference type="Pfam" id="PF05231">
    <property type="entry name" value="MASE1"/>
    <property type="match status" value="1"/>
</dbReference>
<keyword evidence="5 9" id="KW-1133">Transmembrane helix</keyword>
<dbReference type="InterPro" id="IPR000700">
    <property type="entry name" value="PAS-assoc_C"/>
</dbReference>
<keyword evidence="4 8" id="KW-0556">Organic radical</keyword>
<dbReference type="PROSITE" id="PS51149">
    <property type="entry name" value="GLY_RADICAL_2"/>
    <property type="match status" value="1"/>
</dbReference>
<feature type="transmembrane region" description="Helical" evidence="9">
    <location>
        <begin position="150"/>
        <end position="176"/>
    </location>
</feature>
<name>A0A2D2DFT9_9BURK</name>
<dbReference type="AlphaFoldDB" id="A0A2D2DFT9"/>
<evidence type="ECO:0000256" key="3">
    <source>
        <dbReference type="ARBA" id="ARBA00022692"/>
    </source>
</evidence>
<organism evidence="15 16">
    <name type="scientific">Massilia violaceinigra</name>
    <dbReference type="NCBI Taxonomy" id="2045208"/>
    <lineage>
        <taxon>Bacteria</taxon>
        <taxon>Pseudomonadati</taxon>
        <taxon>Pseudomonadota</taxon>
        <taxon>Betaproteobacteria</taxon>
        <taxon>Burkholderiales</taxon>
        <taxon>Oxalobacteraceae</taxon>
        <taxon>Telluria group</taxon>
        <taxon>Massilia</taxon>
    </lineage>
</organism>
<feature type="transmembrane region" description="Helical" evidence="9">
    <location>
        <begin position="88"/>
        <end position="109"/>
    </location>
</feature>
<dbReference type="InterPro" id="IPR043128">
    <property type="entry name" value="Rev_trsase/Diguanyl_cyclase"/>
</dbReference>
<dbReference type="SUPFAM" id="SSF55785">
    <property type="entry name" value="PYP-like sensor domain (PAS domain)"/>
    <property type="match status" value="2"/>
</dbReference>
<dbReference type="CDD" id="cd01948">
    <property type="entry name" value="EAL"/>
    <property type="match status" value="1"/>
</dbReference>
<dbReference type="GO" id="GO:0005886">
    <property type="term" value="C:plasma membrane"/>
    <property type="evidence" value="ECO:0007669"/>
    <property type="project" value="UniProtKB-SubCell"/>
</dbReference>
<dbReference type="CDD" id="cd00130">
    <property type="entry name" value="PAS"/>
    <property type="match status" value="2"/>
</dbReference>
<dbReference type="Pfam" id="PF13426">
    <property type="entry name" value="PAS_9"/>
    <property type="match status" value="2"/>
</dbReference>
<dbReference type="InterPro" id="IPR001610">
    <property type="entry name" value="PAC"/>
</dbReference>
<dbReference type="NCBIfam" id="TIGR00229">
    <property type="entry name" value="sensory_box"/>
    <property type="match status" value="2"/>
</dbReference>
<evidence type="ECO:0000259" key="13">
    <source>
        <dbReference type="PROSITE" id="PS50887"/>
    </source>
</evidence>
<dbReference type="Gene3D" id="3.30.70.270">
    <property type="match status" value="1"/>
</dbReference>
<dbReference type="FunFam" id="3.30.70.270:FF:000001">
    <property type="entry name" value="Diguanylate cyclase domain protein"/>
    <property type="match status" value="1"/>
</dbReference>
<feature type="domain" description="PAC" evidence="11">
    <location>
        <begin position="504"/>
        <end position="553"/>
    </location>
</feature>
<evidence type="ECO:0000256" key="1">
    <source>
        <dbReference type="ARBA" id="ARBA00004651"/>
    </source>
</evidence>
<dbReference type="Proteomes" id="UP000229897">
    <property type="component" value="Chromosome"/>
</dbReference>
<dbReference type="Gene3D" id="3.30.450.20">
    <property type="entry name" value="PAS domain"/>
    <property type="match status" value="2"/>
</dbReference>
<feature type="transmembrane region" description="Helical" evidence="9">
    <location>
        <begin position="115"/>
        <end position="138"/>
    </location>
</feature>
<feature type="domain" description="PAS" evidence="10">
    <location>
        <begin position="303"/>
        <end position="373"/>
    </location>
</feature>
<feature type="transmembrane region" description="Helical" evidence="9">
    <location>
        <begin position="64"/>
        <end position="81"/>
    </location>
</feature>
<comment type="subcellular location">
    <subcellularLocation>
        <location evidence="1">Cell membrane</location>
        <topology evidence="1">Multi-pass membrane protein</topology>
    </subcellularLocation>
</comment>
<dbReference type="InterPro" id="IPR007895">
    <property type="entry name" value="MASE1"/>
</dbReference>
<evidence type="ECO:0008006" key="17">
    <source>
        <dbReference type="Google" id="ProtNLM"/>
    </source>
</evidence>
<dbReference type="FunFam" id="3.20.20.450:FF:000001">
    <property type="entry name" value="Cyclic di-GMP phosphodiesterase yahA"/>
    <property type="match status" value="1"/>
</dbReference>
<gene>
    <name evidence="15" type="ORF">CR152_04245</name>
</gene>
<dbReference type="KEGG" id="mass:CR152_04245"/>
<dbReference type="SUPFAM" id="SSF55073">
    <property type="entry name" value="Nucleotide cyclase"/>
    <property type="match status" value="1"/>
</dbReference>
<feature type="transmembrane region" description="Helical" evidence="9">
    <location>
        <begin position="39"/>
        <end position="58"/>
    </location>
</feature>
<dbReference type="InterPro" id="IPR000160">
    <property type="entry name" value="GGDEF_dom"/>
</dbReference>
<dbReference type="InterPro" id="IPR000014">
    <property type="entry name" value="PAS"/>
</dbReference>
<evidence type="ECO:0000256" key="9">
    <source>
        <dbReference type="SAM" id="Phobius"/>
    </source>
</evidence>
<dbReference type="Pfam" id="PF00563">
    <property type="entry name" value="EAL"/>
    <property type="match status" value="1"/>
</dbReference>
<dbReference type="SMART" id="SM00091">
    <property type="entry name" value="PAS"/>
    <property type="match status" value="2"/>
</dbReference>
<dbReference type="PANTHER" id="PTHR44757">
    <property type="entry name" value="DIGUANYLATE CYCLASE DGCP"/>
    <property type="match status" value="1"/>
</dbReference>
<dbReference type="InterPro" id="IPR035919">
    <property type="entry name" value="EAL_sf"/>
</dbReference>